<sequence>AWANDALALTFLTSPALPRNGLRRPASNGWMPLRGVRASTIAMRSGMIPMPWSDNTPATIEDPLVDDTEEALVGTNLLMTSSVFGFPDFGHLVELQDQGVLRWYGGLTSKEPGNWCLVRGNPKEGEREEDLFLELIHKLTDLYKEAFSVSSGICYWRGKLELKETKGGDIQEVRIEGGIVVSAKENSDEKVREGVLLCNGRRRGGRCSSKAEG</sequence>
<comment type="caution">
    <text evidence="1">The sequence shown here is derived from an EMBL/GenBank/DDBJ whole genome shotgun (WGS) entry which is preliminary data.</text>
</comment>
<dbReference type="Proteomes" id="UP001189429">
    <property type="component" value="Unassembled WGS sequence"/>
</dbReference>
<protein>
    <submittedName>
        <fullName evidence="1">Uncharacterized protein</fullName>
    </submittedName>
</protein>
<dbReference type="EMBL" id="CAUYUJ010016932">
    <property type="protein sequence ID" value="CAK0870164.1"/>
    <property type="molecule type" value="Genomic_DNA"/>
</dbReference>
<evidence type="ECO:0000313" key="1">
    <source>
        <dbReference type="EMBL" id="CAK0870164.1"/>
    </source>
</evidence>
<evidence type="ECO:0000313" key="2">
    <source>
        <dbReference type="Proteomes" id="UP001189429"/>
    </source>
</evidence>
<reference evidence="1" key="1">
    <citation type="submission" date="2023-10" db="EMBL/GenBank/DDBJ databases">
        <authorList>
            <person name="Chen Y."/>
            <person name="Shah S."/>
            <person name="Dougan E. K."/>
            <person name="Thang M."/>
            <person name="Chan C."/>
        </authorList>
    </citation>
    <scope>NUCLEOTIDE SEQUENCE [LARGE SCALE GENOMIC DNA]</scope>
</reference>
<name>A0ABN9VD80_9DINO</name>
<accession>A0ABN9VD80</accession>
<keyword evidence="2" id="KW-1185">Reference proteome</keyword>
<feature type="non-terminal residue" evidence="1">
    <location>
        <position position="1"/>
    </location>
</feature>
<gene>
    <name evidence="1" type="ORF">PCOR1329_LOCUS56341</name>
</gene>
<proteinExistence type="predicted"/>
<organism evidence="1 2">
    <name type="scientific">Prorocentrum cordatum</name>
    <dbReference type="NCBI Taxonomy" id="2364126"/>
    <lineage>
        <taxon>Eukaryota</taxon>
        <taxon>Sar</taxon>
        <taxon>Alveolata</taxon>
        <taxon>Dinophyceae</taxon>
        <taxon>Prorocentrales</taxon>
        <taxon>Prorocentraceae</taxon>
        <taxon>Prorocentrum</taxon>
    </lineage>
</organism>